<name>A0A5C3Q3X6_9AGAR</name>
<dbReference type="STRING" id="1884261.A0A5C3Q3X6"/>
<accession>A0A5C3Q3X6</accession>
<dbReference type="EMBL" id="ML178859">
    <property type="protein sequence ID" value="TFK96491.1"/>
    <property type="molecule type" value="Genomic_DNA"/>
</dbReference>
<proteinExistence type="predicted"/>
<feature type="signal peptide" evidence="1">
    <location>
        <begin position="1"/>
        <end position="15"/>
    </location>
</feature>
<feature type="chain" id="PRO_5023133331" description="Protein CPL1-like domain-containing protein" evidence="1">
    <location>
        <begin position="16"/>
        <end position="274"/>
    </location>
</feature>
<dbReference type="Pfam" id="PF21671">
    <property type="entry name" value="CPL1-like"/>
    <property type="match status" value="1"/>
</dbReference>
<dbReference type="OrthoDB" id="439917at2759"/>
<keyword evidence="4" id="KW-1185">Reference proteome</keyword>
<evidence type="ECO:0000313" key="4">
    <source>
        <dbReference type="Proteomes" id="UP000305067"/>
    </source>
</evidence>
<dbReference type="AlphaFoldDB" id="A0A5C3Q3X6"/>
<reference evidence="3 4" key="1">
    <citation type="journal article" date="2019" name="Nat. Ecol. Evol.">
        <title>Megaphylogeny resolves global patterns of mushroom evolution.</title>
        <authorList>
            <person name="Varga T."/>
            <person name="Krizsan K."/>
            <person name="Foldi C."/>
            <person name="Dima B."/>
            <person name="Sanchez-Garcia M."/>
            <person name="Sanchez-Ramirez S."/>
            <person name="Szollosi G.J."/>
            <person name="Szarkandi J.G."/>
            <person name="Papp V."/>
            <person name="Albert L."/>
            <person name="Andreopoulos W."/>
            <person name="Angelini C."/>
            <person name="Antonin V."/>
            <person name="Barry K.W."/>
            <person name="Bougher N.L."/>
            <person name="Buchanan P."/>
            <person name="Buyck B."/>
            <person name="Bense V."/>
            <person name="Catcheside P."/>
            <person name="Chovatia M."/>
            <person name="Cooper J."/>
            <person name="Damon W."/>
            <person name="Desjardin D."/>
            <person name="Finy P."/>
            <person name="Geml J."/>
            <person name="Haridas S."/>
            <person name="Hughes K."/>
            <person name="Justo A."/>
            <person name="Karasinski D."/>
            <person name="Kautmanova I."/>
            <person name="Kiss B."/>
            <person name="Kocsube S."/>
            <person name="Kotiranta H."/>
            <person name="LaButti K.M."/>
            <person name="Lechner B.E."/>
            <person name="Liimatainen K."/>
            <person name="Lipzen A."/>
            <person name="Lukacs Z."/>
            <person name="Mihaltcheva S."/>
            <person name="Morgado L.N."/>
            <person name="Niskanen T."/>
            <person name="Noordeloos M.E."/>
            <person name="Ohm R.A."/>
            <person name="Ortiz-Santana B."/>
            <person name="Ovrebo C."/>
            <person name="Racz N."/>
            <person name="Riley R."/>
            <person name="Savchenko A."/>
            <person name="Shiryaev A."/>
            <person name="Soop K."/>
            <person name="Spirin V."/>
            <person name="Szebenyi C."/>
            <person name="Tomsovsky M."/>
            <person name="Tulloss R.E."/>
            <person name="Uehling J."/>
            <person name="Grigoriev I.V."/>
            <person name="Vagvolgyi C."/>
            <person name="Papp T."/>
            <person name="Martin F.M."/>
            <person name="Miettinen O."/>
            <person name="Hibbett D.S."/>
            <person name="Nagy L.G."/>
        </authorList>
    </citation>
    <scope>NUCLEOTIDE SEQUENCE [LARGE SCALE GENOMIC DNA]</scope>
    <source>
        <strain evidence="3 4">CBS 309.79</strain>
    </source>
</reference>
<dbReference type="InterPro" id="IPR038955">
    <property type="entry name" value="PriA/CPL1_fungi"/>
</dbReference>
<evidence type="ECO:0000256" key="1">
    <source>
        <dbReference type="SAM" id="SignalP"/>
    </source>
</evidence>
<dbReference type="PANTHER" id="PTHR35192">
    <property type="entry name" value="PROTEIN, PUTATIVE-RELATED"/>
    <property type="match status" value="1"/>
</dbReference>
<organism evidence="3 4">
    <name type="scientific">Pterulicium gracile</name>
    <dbReference type="NCBI Taxonomy" id="1884261"/>
    <lineage>
        <taxon>Eukaryota</taxon>
        <taxon>Fungi</taxon>
        <taxon>Dikarya</taxon>
        <taxon>Basidiomycota</taxon>
        <taxon>Agaricomycotina</taxon>
        <taxon>Agaricomycetes</taxon>
        <taxon>Agaricomycetidae</taxon>
        <taxon>Agaricales</taxon>
        <taxon>Pleurotineae</taxon>
        <taxon>Pterulaceae</taxon>
        <taxon>Pterulicium</taxon>
    </lineage>
</organism>
<dbReference type="Proteomes" id="UP000305067">
    <property type="component" value="Unassembled WGS sequence"/>
</dbReference>
<keyword evidence="1" id="KW-0732">Signal</keyword>
<sequence>MRFLVVVLLASSAFANILGPLVARQSFASDVCADVTFDLKVPHLGKDFNCGKISACLCKSTLDDFVGSNPVALIASGFVGKAKVIGILEGLIDKGGPSKCTYPAHAVPVCKKGDPCYFDCKDGYTPSPASKPTQCVCKSPNKECNGKCGKYAACPSGKPKRELLPRDSACARGLTACGVLGGRRNAFECVDTVSDLESCGGCVVPLAYTAKSSGVDCSAISGVSDVSCVNSRCVVHRCRPGHRLAHDRSTCEYDEDRDPVLLAAQYGLEHIPLY</sequence>
<evidence type="ECO:0000313" key="3">
    <source>
        <dbReference type="EMBL" id="TFK96491.1"/>
    </source>
</evidence>
<evidence type="ECO:0000259" key="2">
    <source>
        <dbReference type="Pfam" id="PF21671"/>
    </source>
</evidence>
<dbReference type="PANTHER" id="PTHR35192:SF2">
    <property type="entry name" value="APPLE DOMAIN-CONTAINING PROTEIN"/>
    <property type="match status" value="1"/>
</dbReference>
<gene>
    <name evidence="3" type="ORF">BDV98DRAFT_608239</name>
</gene>
<feature type="domain" description="Protein CPL1-like" evidence="2">
    <location>
        <begin position="187"/>
        <end position="251"/>
    </location>
</feature>
<protein>
    <recommendedName>
        <fullName evidence="2">Protein CPL1-like domain-containing protein</fullName>
    </recommendedName>
</protein>
<dbReference type="InterPro" id="IPR048661">
    <property type="entry name" value="CPL1-like"/>
</dbReference>